<evidence type="ECO:0000256" key="3">
    <source>
        <dbReference type="SAM" id="MobiDB-lite"/>
    </source>
</evidence>
<evidence type="ECO:0008006" key="6">
    <source>
        <dbReference type="Google" id="ProtNLM"/>
    </source>
</evidence>
<dbReference type="SMART" id="SM00320">
    <property type="entry name" value="WD40"/>
    <property type="match status" value="7"/>
</dbReference>
<keyword evidence="5" id="KW-1185">Reference proteome</keyword>
<feature type="coiled-coil region" evidence="2">
    <location>
        <begin position="910"/>
        <end position="1007"/>
    </location>
</feature>
<dbReference type="PANTHER" id="PTHR32215">
    <property type="entry name" value="CILIA- AND FLAGELLA-ASSOCIATED PROTEIN 57"/>
    <property type="match status" value="1"/>
</dbReference>
<dbReference type="PROSITE" id="PS50082">
    <property type="entry name" value="WD_REPEATS_2"/>
    <property type="match status" value="2"/>
</dbReference>
<sequence length="1333" mass="148290">MTTNTNTTNTTTTTTTNNKMGGGVIEAEYLWGVRGEVGGCVVHVDQNTVVYPAGAFLVLHNTTSHHQQFVSIAEEAMPTALAISPKRQYLCVCRGGESPAVSVWDVEGRKRLRFLSCGEMTSDHYVSAAFTPDEKMVAAQGGAPDWTLVLFLWEKGKVFSVLRLSDTPGLGPVASLTCHPEDNAILSVVGERVLKLFRLNDKLLKTWGYQGGHNYNSECQVWADQHTLLVGTDNGSVLVLEEGELRTELQVSHPQLPPSEKRASSAKGVAVPVGSGPCHRRVTALVVFSGGFLCACGPDKVFVFQKSDDINEHYFQRYMLRVCEASPAALVSGRGEHNITALTLCPAEKTVVAATHTNQLFSNPLPSLDAAKLPSLMFSPLHARLHEGGVVDADTCLWKPVVVTGGTDRTLRVWDYQNHTLLLTHPFREDIFSLALHPTGLHVAVGLTDTLRLHHMLFDTLRVLSEVRIRRCCACCYSPGGSTLAAADGHLVILTSTITLKKLHTLKGHTAKVSKRSHSRVTCTDKVSDLGWYPDGSAVIGCAEDGTVIGWDTCHGQSLWQVTSLESCKYLAAGLSLDGNATQLVGHEGAFTEITGGQMVQEMNCRSGGEVVSASLSPVKTLVAMGTSTGHLLLNKFPLHMATSTFTTIPAHVGPISKVVVTGEEGRVVTCGRDGAVVVWRLAELNDKSPGFLAARERLQDLPSVPEMLVSREDLERTRDRMEELEQNVSYQVRDKEVHLGLQQQEFLASKDALLARHQAEVDKLHQIIQEGERERERLEASHREALEQVNYEHQGVLADHQQELRKKLLYEYSKQDKLETKLKEMQLNLDRQVAEAEHRTREELQQRLDQQDKVVTQLTADLEKTTTELERERTEGAEVLRLVEASTEAELGQVRSSLHAQLVEEHDNVIKLRSERAALRKNFVSMQRECEQKEGEVRGLVEERGRLQATVKGLEREVEALRREVNHRDDIIREREGSITISREQVAELEKQKFLLQHQMDLLREELHPLQAALDLRAQQVKQLEEEMGETRLVVGARERQVKELSQKVATAGKTGRHLEQRHHTLATALTRVLADLATTTHVLHHPKKLKDAVKALNDKYIRSGRHKEFWTRPDLDKLAQGASSDLEVGVMGEDTAVPELLRQREMLERSVATLRAQAVKQAAAHKDRVTSLVKENRELVGRVRVLEERVWQLEGQTRQLESVAGLRDPYSGKRRASRDHLVQQLAQQADTITRLTRQLRLAQTQQRGGEGDGGEMTTKEVKEEYPTEEGGLVKEEKLVMPLEMSQDNTTTTTITAITTTMTVTTTTLSSKHQHITLPSRLPALDPRIPPQ</sequence>
<dbReference type="SUPFAM" id="SSF50978">
    <property type="entry name" value="WD40 repeat-like"/>
    <property type="match status" value="1"/>
</dbReference>
<name>A0AAE1ERT5_PETCI</name>
<evidence type="ECO:0000256" key="2">
    <source>
        <dbReference type="SAM" id="Coils"/>
    </source>
</evidence>
<feature type="region of interest" description="Disordered" evidence="3">
    <location>
        <begin position="1245"/>
        <end position="1270"/>
    </location>
</feature>
<feature type="coiled-coil region" evidence="2">
    <location>
        <begin position="816"/>
        <end position="876"/>
    </location>
</feature>
<evidence type="ECO:0000313" key="5">
    <source>
        <dbReference type="Proteomes" id="UP001286313"/>
    </source>
</evidence>
<dbReference type="InterPro" id="IPR052993">
    <property type="entry name" value="CFA-57"/>
</dbReference>
<keyword evidence="2" id="KW-0175">Coiled coil</keyword>
<dbReference type="Gene3D" id="1.10.287.1490">
    <property type="match status" value="1"/>
</dbReference>
<protein>
    <recommendedName>
        <fullName evidence="6">Cilia- and flagella-associated protein 57</fullName>
    </recommendedName>
</protein>
<gene>
    <name evidence="4" type="ORF">Pcinc_033616</name>
</gene>
<dbReference type="EMBL" id="JAWQEG010004765">
    <property type="protein sequence ID" value="KAK3860324.1"/>
    <property type="molecule type" value="Genomic_DNA"/>
</dbReference>
<proteinExistence type="predicted"/>
<comment type="caution">
    <text evidence="4">The sequence shown here is derived from an EMBL/GenBank/DDBJ whole genome shotgun (WGS) entry which is preliminary data.</text>
</comment>
<evidence type="ECO:0000313" key="4">
    <source>
        <dbReference type="EMBL" id="KAK3860324.1"/>
    </source>
</evidence>
<feature type="coiled-coil region" evidence="2">
    <location>
        <begin position="708"/>
        <end position="789"/>
    </location>
</feature>
<dbReference type="InterPro" id="IPR001680">
    <property type="entry name" value="WD40_rpt"/>
</dbReference>
<feature type="repeat" description="WD" evidence="1">
    <location>
        <begin position="402"/>
        <end position="424"/>
    </location>
</feature>
<accession>A0AAE1ERT5</accession>
<organism evidence="4 5">
    <name type="scientific">Petrolisthes cinctipes</name>
    <name type="common">Flat porcelain crab</name>
    <dbReference type="NCBI Taxonomy" id="88211"/>
    <lineage>
        <taxon>Eukaryota</taxon>
        <taxon>Metazoa</taxon>
        <taxon>Ecdysozoa</taxon>
        <taxon>Arthropoda</taxon>
        <taxon>Crustacea</taxon>
        <taxon>Multicrustacea</taxon>
        <taxon>Malacostraca</taxon>
        <taxon>Eumalacostraca</taxon>
        <taxon>Eucarida</taxon>
        <taxon>Decapoda</taxon>
        <taxon>Pleocyemata</taxon>
        <taxon>Anomura</taxon>
        <taxon>Galatheoidea</taxon>
        <taxon>Porcellanidae</taxon>
        <taxon>Petrolisthes</taxon>
    </lineage>
</organism>
<dbReference type="InterPro" id="IPR015943">
    <property type="entry name" value="WD40/YVTN_repeat-like_dom_sf"/>
</dbReference>
<evidence type="ECO:0000256" key="1">
    <source>
        <dbReference type="PROSITE-ProRule" id="PRU00221"/>
    </source>
</evidence>
<dbReference type="Proteomes" id="UP001286313">
    <property type="component" value="Unassembled WGS sequence"/>
</dbReference>
<feature type="compositionally biased region" description="Basic and acidic residues" evidence="3">
    <location>
        <begin position="1259"/>
        <end position="1270"/>
    </location>
</feature>
<keyword evidence="1" id="KW-0853">WD repeat</keyword>
<reference evidence="4" key="1">
    <citation type="submission" date="2023-10" db="EMBL/GenBank/DDBJ databases">
        <title>Genome assemblies of two species of porcelain crab, Petrolisthes cinctipes and Petrolisthes manimaculis (Anomura: Porcellanidae).</title>
        <authorList>
            <person name="Angst P."/>
        </authorList>
    </citation>
    <scope>NUCLEOTIDE SEQUENCE</scope>
    <source>
        <strain evidence="4">PB745_01</strain>
        <tissue evidence="4">Gill</tissue>
    </source>
</reference>
<dbReference type="PANTHER" id="PTHR32215:SF0">
    <property type="entry name" value="CILIA- AND FLAGELLA-ASSOCIATED PROTEIN 57"/>
    <property type="match status" value="1"/>
</dbReference>
<feature type="repeat" description="WD" evidence="1">
    <location>
        <begin position="649"/>
        <end position="682"/>
    </location>
</feature>
<dbReference type="InterPro" id="IPR036322">
    <property type="entry name" value="WD40_repeat_dom_sf"/>
</dbReference>
<dbReference type="Gene3D" id="2.130.10.10">
    <property type="entry name" value="YVTN repeat-like/Quinoprotein amine dehydrogenase"/>
    <property type="match status" value="2"/>
</dbReference>